<keyword evidence="5" id="KW-0520">NAD</keyword>
<keyword evidence="2" id="KW-0285">Flavoprotein</keyword>
<dbReference type="OrthoDB" id="9781621at2"/>
<dbReference type="RefSeq" id="WP_119481923.1">
    <property type="nucleotide sequence ID" value="NZ_QXTG01000002.1"/>
</dbReference>
<sequence length="440" mass="47918">MPVAPQKIVILGGGYVGLYVAWTLEKHSELPLEVTLIEPRAYMTYQPLLPEVAGGHVNPRDVTVDLRQALKHTNVVRGSVTGLDSKARTVTVAPVGGGEVVYDYDHAVVGLGAVTRTFPTPGLAEHGVGFKTVEEAAHTRNTVLLNVAKAAATSDPAERRKLLTFVFIGGGYTGVEALSELLVLSEKAIAAQPALKDEKPHWILIEALDRVAPEVGPELSQWTLGELRNRGVDIRLKTTMKSCEDAVAKFSDGDEVPFGMLVWTAGVKPNPVLDGTDLPRGPRGHVNTSPRLQVIREDGGWVRGVWAAGDNAQIPDLTKPQPAWYPPNAQNAVRQAVVLADNIARVVRRRRPRNYVHYSLGTVAEYGLFHGAANIYGVQLKELPAWLAHRGYHLFAMPTMDRKVRIFAGWVADFVGKPDLTPTDDFEDPTHDFRVAAGGK</sequence>
<evidence type="ECO:0000256" key="2">
    <source>
        <dbReference type="ARBA" id="ARBA00022630"/>
    </source>
</evidence>
<name>A0A3A1U3P4_9MICO</name>
<evidence type="ECO:0000256" key="5">
    <source>
        <dbReference type="ARBA" id="ARBA00023027"/>
    </source>
</evidence>
<dbReference type="AlphaFoldDB" id="A0A3A1U3P4"/>
<dbReference type="PANTHER" id="PTHR43706:SF45">
    <property type="entry name" value="NADH DEHYDROGENASE-LIKE PROTEIN RV1812C"/>
    <property type="match status" value="1"/>
</dbReference>
<evidence type="ECO:0000256" key="4">
    <source>
        <dbReference type="ARBA" id="ARBA00023002"/>
    </source>
</evidence>
<reference evidence="8" key="1">
    <citation type="submission" date="2018-09" db="EMBL/GenBank/DDBJ databases">
        <authorList>
            <person name="Kim I."/>
        </authorList>
    </citation>
    <scope>NUCLEOTIDE SEQUENCE [LARGE SCALE GENOMIC DNA]</scope>
    <source>
        <strain evidence="8">DD4a</strain>
    </source>
</reference>
<dbReference type="SUPFAM" id="SSF51905">
    <property type="entry name" value="FAD/NAD(P)-binding domain"/>
    <property type="match status" value="2"/>
</dbReference>
<feature type="domain" description="FAD/NAD(P)-binding" evidence="6">
    <location>
        <begin position="7"/>
        <end position="336"/>
    </location>
</feature>
<dbReference type="Pfam" id="PF07992">
    <property type="entry name" value="Pyr_redox_2"/>
    <property type="match status" value="1"/>
</dbReference>
<dbReference type="InterPro" id="IPR036188">
    <property type="entry name" value="FAD/NAD-bd_sf"/>
</dbReference>
<keyword evidence="3" id="KW-0274">FAD</keyword>
<evidence type="ECO:0000313" key="8">
    <source>
        <dbReference type="Proteomes" id="UP000265742"/>
    </source>
</evidence>
<dbReference type="Proteomes" id="UP000265742">
    <property type="component" value="Unassembled WGS sequence"/>
</dbReference>
<dbReference type="PRINTS" id="PR00368">
    <property type="entry name" value="FADPNR"/>
</dbReference>
<evidence type="ECO:0000256" key="3">
    <source>
        <dbReference type="ARBA" id="ARBA00022827"/>
    </source>
</evidence>
<comment type="similarity">
    <text evidence="1">Belongs to the NADH dehydrogenase family.</text>
</comment>
<proteinExistence type="inferred from homology"/>
<dbReference type="Gene3D" id="3.50.50.100">
    <property type="match status" value="1"/>
</dbReference>
<evidence type="ECO:0000313" key="7">
    <source>
        <dbReference type="EMBL" id="RIX27614.1"/>
    </source>
</evidence>
<dbReference type="InterPro" id="IPR023753">
    <property type="entry name" value="FAD/NAD-binding_dom"/>
</dbReference>
<keyword evidence="4" id="KW-0560">Oxidoreductase</keyword>
<comment type="caution">
    <text evidence="7">The sequence shown here is derived from an EMBL/GenBank/DDBJ whole genome shotgun (WGS) entry which is preliminary data.</text>
</comment>
<evidence type="ECO:0000256" key="1">
    <source>
        <dbReference type="ARBA" id="ARBA00005272"/>
    </source>
</evidence>
<dbReference type="GO" id="GO:0003954">
    <property type="term" value="F:NADH dehydrogenase activity"/>
    <property type="evidence" value="ECO:0007669"/>
    <property type="project" value="InterPro"/>
</dbReference>
<organism evidence="7 8">
    <name type="scientific">Amnibacterium setariae</name>
    <dbReference type="NCBI Taxonomy" id="2306585"/>
    <lineage>
        <taxon>Bacteria</taxon>
        <taxon>Bacillati</taxon>
        <taxon>Actinomycetota</taxon>
        <taxon>Actinomycetes</taxon>
        <taxon>Micrococcales</taxon>
        <taxon>Microbacteriaceae</taxon>
        <taxon>Amnibacterium</taxon>
    </lineage>
</organism>
<dbReference type="EMBL" id="QXTG01000002">
    <property type="protein sequence ID" value="RIX27614.1"/>
    <property type="molecule type" value="Genomic_DNA"/>
</dbReference>
<protein>
    <submittedName>
        <fullName evidence="7">Pyridine nucleotide-disulfide oxidoreductase</fullName>
    </submittedName>
</protein>
<evidence type="ECO:0000259" key="6">
    <source>
        <dbReference type="Pfam" id="PF07992"/>
    </source>
</evidence>
<keyword evidence="8" id="KW-1185">Reference proteome</keyword>
<dbReference type="PANTHER" id="PTHR43706">
    <property type="entry name" value="NADH DEHYDROGENASE"/>
    <property type="match status" value="1"/>
</dbReference>
<accession>A0A3A1U3P4</accession>
<dbReference type="InterPro" id="IPR045024">
    <property type="entry name" value="NDH-2"/>
</dbReference>
<gene>
    <name evidence="7" type="ORF">D1781_08575</name>
</gene>